<reference evidence="2 3" key="1">
    <citation type="submission" date="2024-04" db="EMBL/GenBank/DDBJ databases">
        <authorList>
            <person name="Waldvogel A.-M."/>
            <person name="Schoenle A."/>
        </authorList>
    </citation>
    <scope>NUCLEOTIDE SEQUENCE [LARGE SCALE GENOMIC DNA]</scope>
</reference>
<feature type="compositionally biased region" description="Polar residues" evidence="1">
    <location>
        <begin position="21"/>
        <end position="44"/>
    </location>
</feature>
<dbReference type="EMBL" id="OZ035826">
    <property type="protein sequence ID" value="CAL1605029.1"/>
    <property type="molecule type" value="Genomic_DNA"/>
</dbReference>
<feature type="compositionally biased region" description="Polar residues" evidence="1">
    <location>
        <begin position="62"/>
        <end position="83"/>
    </location>
</feature>
<protein>
    <submittedName>
        <fullName evidence="2">Uncharacterized protein</fullName>
    </submittedName>
</protein>
<accession>A0AAV2LUP4</accession>
<sequence length="117" mass="12785">MQSSSRHRVCCKVLDPLFTCPSSQTNQDAQPNDSSTQLSTSSGTRGHREVRPGPRPSLMWAPQTNQDAQPNDSSTQLSTSSGTRGHREVRPGPRPSLMWAPQVSICLRVTGSKRITV</sequence>
<keyword evidence="3" id="KW-1185">Reference proteome</keyword>
<evidence type="ECO:0000256" key="1">
    <source>
        <dbReference type="SAM" id="MobiDB-lite"/>
    </source>
</evidence>
<evidence type="ECO:0000313" key="3">
    <source>
        <dbReference type="Proteomes" id="UP001497482"/>
    </source>
</evidence>
<gene>
    <name evidence="2" type="ORF">KC01_LOCUS32452</name>
</gene>
<dbReference type="AlphaFoldDB" id="A0AAV2LUP4"/>
<organism evidence="2 3">
    <name type="scientific">Knipowitschia caucasica</name>
    <name type="common">Caucasian dwarf goby</name>
    <name type="synonym">Pomatoschistus caucasicus</name>
    <dbReference type="NCBI Taxonomy" id="637954"/>
    <lineage>
        <taxon>Eukaryota</taxon>
        <taxon>Metazoa</taxon>
        <taxon>Chordata</taxon>
        <taxon>Craniata</taxon>
        <taxon>Vertebrata</taxon>
        <taxon>Euteleostomi</taxon>
        <taxon>Actinopterygii</taxon>
        <taxon>Neopterygii</taxon>
        <taxon>Teleostei</taxon>
        <taxon>Neoteleostei</taxon>
        <taxon>Acanthomorphata</taxon>
        <taxon>Gobiaria</taxon>
        <taxon>Gobiiformes</taxon>
        <taxon>Gobioidei</taxon>
        <taxon>Gobiidae</taxon>
        <taxon>Gobiinae</taxon>
        <taxon>Knipowitschia</taxon>
    </lineage>
</organism>
<proteinExistence type="predicted"/>
<feature type="region of interest" description="Disordered" evidence="1">
    <location>
        <begin position="21"/>
        <end position="97"/>
    </location>
</feature>
<dbReference type="Proteomes" id="UP001497482">
    <property type="component" value="Chromosome 4"/>
</dbReference>
<evidence type="ECO:0000313" key="2">
    <source>
        <dbReference type="EMBL" id="CAL1605029.1"/>
    </source>
</evidence>
<name>A0AAV2LUP4_KNICA</name>